<dbReference type="RefSeq" id="WP_078076715.1">
    <property type="nucleotide sequence ID" value="NZ_CP018047.1"/>
</dbReference>
<dbReference type="Pfam" id="PF04149">
    <property type="entry name" value="DUF397"/>
    <property type="match status" value="1"/>
</dbReference>
<dbReference type="EMBL" id="CP018047">
    <property type="protein sequence ID" value="AQU68121.1"/>
    <property type="molecule type" value="Genomic_DNA"/>
</dbReference>
<organism evidence="2 3">
    <name type="scientific">Streptomyces niveus</name>
    <name type="common">Streptomyces spheroides</name>
    <dbReference type="NCBI Taxonomy" id="193462"/>
    <lineage>
        <taxon>Bacteria</taxon>
        <taxon>Bacillati</taxon>
        <taxon>Actinomycetota</taxon>
        <taxon>Actinomycetes</taxon>
        <taxon>Kitasatosporales</taxon>
        <taxon>Streptomycetaceae</taxon>
        <taxon>Streptomyces</taxon>
    </lineage>
</organism>
<gene>
    <name evidence="2" type="ORF">BBN63_19775</name>
</gene>
<keyword evidence="3" id="KW-1185">Reference proteome</keyword>
<sequence>MTTTANALSGADWFKSSYSNDHGGACVEGAQLPGGAMAVRDSKNPHGPAFTLNTTAWTAFIEALTEEGLL</sequence>
<dbReference type="KEGG" id="snw:BBN63_19775"/>
<reference evidence="2 3" key="1">
    <citation type="submission" date="2016-11" db="EMBL/GenBank/DDBJ databases">
        <title>Complete genome sequence of Streptomyces niveus SCSIO 3406.</title>
        <authorList>
            <person name="Zhu Q."/>
            <person name="Cheng W."/>
            <person name="Song Y."/>
            <person name="Li Q."/>
            <person name="Ju J."/>
        </authorList>
    </citation>
    <scope>NUCLEOTIDE SEQUENCE [LARGE SCALE GENOMIC DNA]</scope>
    <source>
        <strain evidence="2 3">SCSIO 3406</strain>
    </source>
</reference>
<name>A0A1U9QWC9_STRNV</name>
<dbReference type="AlphaFoldDB" id="A0A1U9QWC9"/>
<accession>A0A1U9QWC9</accession>
<evidence type="ECO:0000313" key="2">
    <source>
        <dbReference type="EMBL" id="AQU68121.1"/>
    </source>
</evidence>
<proteinExistence type="predicted"/>
<protein>
    <submittedName>
        <fullName evidence="2">DUF397 domain-containing protein</fullName>
    </submittedName>
</protein>
<evidence type="ECO:0000259" key="1">
    <source>
        <dbReference type="Pfam" id="PF04149"/>
    </source>
</evidence>
<evidence type="ECO:0000313" key="3">
    <source>
        <dbReference type="Proteomes" id="UP000189677"/>
    </source>
</evidence>
<dbReference type="OrthoDB" id="4570646at2"/>
<dbReference type="InterPro" id="IPR007278">
    <property type="entry name" value="DUF397"/>
</dbReference>
<dbReference type="Proteomes" id="UP000189677">
    <property type="component" value="Chromosome"/>
</dbReference>
<feature type="domain" description="DUF397" evidence="1">
    <location>
        <begin position="11"/>
        <end position="64"/>
    </location>
</feature>